<evidence type="ECO:0000256" key="6">
    <source>
        <dbReference type="ARBA" id="ARBA00034617"/>
    </source>
</evidence>
<dbReference type="SUPFAM" id="SSF52540">
    <property type="entry name" value="P-loop containing nucleoside triphosphate hydrolases"/>
    <property type="match status" value="1"/>
</dbReference>
<name>A0A7X2NRZ0_9FIRM</name>
<evidence type="ECO:0000256" key="3">
    <source>
        <dbReference type="ARBA" id="ARBA00022806"/>
    </source>
</evidence>
<comment type="catalytic activity">
    <reaction evidence="6">
        <text>Couples ATP hydrolysis with the unwinding of duplex DNA by translocating in the 3'-5' direction.</text>
        <dbReference type="EC" id="5.6.2.4"/>
    </reaction>
</comment>
<dbReference type="EMBL" id="VUMN01000011">
    <property type="protein sequence ID" value="MSS58432.1"/>
    <property type="molecule type" value="Genomic_DNA"/>
</dbReference>
<keyword evidence="5" id="KW-0413">Isomerase</keyword>
<dbReference type="PANTHER" id="PTHR11070">
    <property type="entry name" value="UVRD / RECB / PCRA DNA HELICASE FAMILY MEMBER"/>
    <property type="match status" value="1"/>
</dbReference>
<dbReference type="PROSITE" id="PS51198">
    <property type="entry name" value="UVRD_HELICASE_ATP_BIND"/>
    <property type="match status" value="1"/>
</dbReference>
<dbReference type="RefSeq" id="WP_154504203.1">
    <property type="nucleotide sequence ID" value="NZ_VUMN01000011.1"/>
</dbReference>
<dbReference type="GO" id="GO:0016787">
    <property type="term" value="F:hydrolase activity"/>
    <property type="evidence" value="ECO:0007669"/>
    <property type="project" value="UniProtKB-UniRule"/>
</dbReference>
<dbReference type="Pfam" id="PF00580">
    <property type="entry name" value="UvrD-helicase"/>
    <property type="match status" value="1"/>
</dbReference>
<dbReference type="InterPro" id="IPR011528">
    <property type="entry name" value="NERD"/>
</dbReference>
<protein>
    <recommendedName>
        <fullName evidence="7">DNA 3'-5' helicase</fullName>
        <ecNumber evidence="7">5.6.2.4</ecNumber>
    </recommendedName>
</protein>
<dbReference type="InterPro" id="IPR027417">
    <property type="entry name" value="P-loop_NTPase"/>
</dbReference>
<dbReference type="Gene3D" id="1.10.486.10">
    <property type="entry name" value="PCRA, domain 4"/>
    <property type="match status" value="1"/>
</dbReference>
<evidence type="ECO:0000259" key="10">
    <source>
        <dbReference type="PROSITE" id="PS51198"/>
    </source>
</evidence>
<evidence type="ECO:0000256" key="4">
    <source>
        <dbReference type="ARBA" id="ARBA00022840"/>
    </source>
</evidence>
<feature type="domain" description="UvrD-like helicase ATP-binding" evidence="10">
    <location>
        <begin position="321"/>
        <end position="646"/>
    </location>
</feature>
<evidence type="ECO:0000256" key="1">
    <source>
        <dbReference type="ARBA" id="ARBA00022741"/>
    </source>
</evidence>
<dbReference type="GO" id="GO:0000725">
    <property type="term" value="P:recombinational repair"/>
    <property type="evidence" value="ECO:0007669"/>
    <property type="project" value="TreeGrafter"/>
</dbReference>
<dbReference type="Proteomes" id="UP000461880">
    <property type="component" value="Unassembled WGS sequence"/>
</dbReference>
<sequence length="1042" mass="121632">MAKNIDVKPTDWQGESEVWEKLGSNLPKNYLIYNHRTVKGQEFDFCVVAENLCVFIVEVKGWTAAKIFDVVSNDQIVIENYPKQKSPLKQAVMYRNNLVEVLRDDLQLNTYVTEFVCYPFITEEEYRAKKLNYVSESVSTIFKEDLNDSVKLTEKFVNKFKSKHSTLPPLDSKGVAKLRHYFEPNYNLKEENEELLKPYSKLYVFHSHLTVEVENQIIDEYFSGVKVQLFVGEFEQLKEFKENLDDRFQKYNLSYGHGSVFLGKNTEKPSEIVNNSFELFNLSAFFIPEIDQIADHDIVITEGKIDSAQLAVLHSLSERSNFNVDQYLIEHSEKEKNILVMAGAGTGKTYSMVSRIAYLCNCSDSKIHSIVDDIAMMTFTNDAADNMKNRIKKLFMNYFILTSDSKYLRRIEDISKLQISTIHKFSIGILRNACLHQGIGFDFDITSEIYNRRKIYSDYLNNYLDQKNIENPDFIYQIGMPVYKLRDVLMEFSDKLKNRNVDISEIKEEMLGESPIEIPYFNELIMQVIIPSEIQYSENLRISNRLDLRDCMIKLESLLKITPVLDHNFSYKYLFVDEFQDTDDVQIRIIRALQKSFGPQCHLFVVGDLKQSIYRFRGATLSAFSVIRAGEGDWISFHLNRNYRTDSRLLEEYDKIFTKMNSMGLLPYRGEDKLSSSINKQYPEDKLIERIEVHQKDLNGFYDEIFKTISVQKDYISKYAIAKKLSDEDNTIALLVRENRQVESIVAEGKKRKIFIDVSNGGDLYQQQPSLDLYKLTMALTHSESPVYLTNLLMSNYVNAGKQVFPIVNMNISDKCEMLTEMLDQFFISRMHITWKQLIERFQTYPALAVLREVYFSTQPWAQFDYLNNARQINYRENYECLIEDIQSHFRRDFLTINMINKYLEIEITTYQSEKSRESGTSRESVRVICTTIHKSKGLEYGTVILPFTNADIAKEKNAGINAYLERNHLAYSIKAEKNVSGSNSYFKSDNELQEQKREESRILYVAMTRAIRNLIWFDDLDRKPVLSWSTLLGKDDERVCQ</sequence>
<evidence type="ECO:0000313" key="12">
    <source>
        <dbReference type="Proteomes" id="UP000461880"/>
    </source>
</evidence>
<evidence type="ECO:0000256" key="8">
    <source>
        <dbReference type="ARBA" id="ARBA00048988"/>
    </source>
</evidence>
<dbReference type="EC" id="5.6.2.4" evidence="7"/>
<comment type="caution">
    <text evidence="11">The sequence shown here is derived from an EMBL/GenBank/DDBJ whole genome shotgun (WGS) entry which is preliminary data.</text>
</comment>
<evidence type="ECO:0000313" key="11">
    <source>
        <dbReference type="EMBL" id="MSS58432.1"/>
    </source>
</evidence>
<dbReference type="PANTHER" id="PTHR11070:SF2">
    <property type="entry name" value="ATP-DEPENDENT DNA HELICASE SRS2"/>
    <property type="match status" value="1"/>
</dbReference>
<gene>
    <name evidence="11" type="ORF">FYJ51_05890</name>
</gene>
<organism evidence="11 12">
    <name type="scientific">Stecheria intestinalis</name>
    <dbReference type="NCBI Taxonomy" id="2606630"/>
    <lineage>
        <taxon>Bacteria</taxon>
        <taxon>Bacillati</taxon>
        <taxon>Bacillota</taxon>
        <taxon>Erysipelotrichia</taxon>
        <taxon>Erysipelotrichales</taxon>
        <taxon>Erysipelotrichaceae</taxon>
        <taxon>Stecheria</taxon>
    </lineage>
</organism>
<dbReference type="Gene3D" id="3.40.50.300">
    <property type="entry name" value="P-loop containing nucleotide triphosphate hydrolases"/>
    <property type="match status" value="3"/>
</dbReference>
<evidence type="ECO:0000256" key="7">
    <source>
        <dbReference type="ARBA" id="ARBA00034808"/>
    </source>
</evidence>
<evidence type="ECO:0000256" key="5">
    <source>
        <dbReference type="ARBA" id="ARBA00023235"/>
    </source>
</evidence>
<reference evidence="11 12" key="1">
    <citation type="submission" date="2019-08" db="EMBL/GenBank/DDBJ databases">
        <title>In-depth cultivation of the pig gut microbiome towards novel bacterial diversity and tailored functional studies.</title>
        <authorList>
            <person name="Wylensek D."/>
            <person name="Hitch T.C.A."/>
            <person name="Clavel T."/>
        </authorList>
    </citation>
    <scope>NUCLEOTIDE SEQUENCE [LARGE SCALE GENOMIC DNA]</scope>
    <source>
        <strain evidence="11 12">Oil+RF-744-GAM-WT-6</strain>
    </source>
</reference>
<dbReference type="CDD" id="cd17932">
    <property type="entry name" value="DEXQc_UvrD"/>
    <property type="match status" value="1"/>
</dbReference>
<comment type="catalytic activity">
    <reaction evidence="8">
        <text>ATP + H2O = ADP + phosphate + H(+)</text>
        <dbReference type="Rhea" id="RHEA:13065"/>
        <dbReference type="ChEBI" id="CHEBI:15377"/>
        <dbReference type="ChEBI" id="CHEBI:15378"/>
        <dbReference type="ChEBI" id="CHEBI:30616"/>
        <dbReference type="ChEBI" id="CHEBI:43474"/>
        <dbReference type="ChEBI" id="CHEBI:456216"/>
        <dbReference type="EC" id="5.6.2.4"/>
    </reaction>
</comment>
<keyword evidence="1 9" id="KW-0547">Nucleotide-binding</keyword>
<dbReference type="Pfam" id="PF13361">
    <property type="entry name" value="UvrD_C"/>
    <property type="match status" value="1"/>
</dbReference>
<dbReference type="GO" id="GO:0005524">
    <property type="term" value="F:ATP binding"/>
    <property type="evidence" value="ECO:0007669"/>
    <property type="project" value="UniProtKB-UniRule"/>
</dbReference>
<keyword evidence="2 9" id="KW-0378">Hydrolase</keyword>
<accession>A0A7X2NRZ0</accession>
<dbReference type="InterPro" id="IPR014016">
    <property type="entry name" value="UvrD-like_ATP-bd"/>
</dbReference>
<feature type="binding site" evidence="9">
    <location>
        <begin position="342"/>
        <end position="349"/>
    </location>
    <ligand>
        <name>ATP</name>
        <dbReference type="ChEBI" id="CHEBI:30616"/>
    </ligand>
</feature>
<keyword evidence="12" id="KW-1185">Reference proteome</keyword>
<proteinExistence type="predicted"/>
<keyword evidence="4 9" id="KW-0067">ATP-binding</keyword>
<dbReference type="AlphaFoldDB" id="A0A7X2NRZ0"/>
<evidence type="ECO:0000256" key="2">
    <source>
        <dbReference type="ARBA" id="ARBA00022801"/>
    </source>
</evidence>
<dbReference type="InterPro" id="IPR000212">
    <property type="entry name" value="DNA_helicase_UvrD/REP"/>
</dbReference>
<keyword evidence="3 9" id="KW-0347">Helicase</keyword>
<dbReference type="InterPro" id="IPR014017">
    <property type="entry name" value="DNA_helicase_UvrD-like_C"/>
</dbReference>
<dbReference type="GO" id="GO:0003677">
    <property type="term" value="F:DNA binding"/>
    <property type="evidence" value="ECO:0007669"/>
    <property type="project" value="InterPro"/>
</dbReference>
<dbReference type="GO" id="GO:0043138">
    <property type="term" value="F:3'-5' DNA helicase activity"/>
    <property type="evidence" value="ECO:0007669"/>
    <property type="project" value="UniProtKB-EC"/>
</dbReference>
<dbReference type="Pfam" id="PF08378">
    <property type="entry name" value="NERD"/>
    <property type="match status" value="1"/>
</dbReference>
<evidence type="ECO:0000256" key="9">
    <source>
        <dbReference type="PROSITE-ProRule" id="PRU00560"/>
    </source>
</evidence>